<feature type="transmembrane region" description="Helical" evidence="7">
    <location>
        <begin position="386"/>
        <end position="410"/>
    </location>
</feature>
<dbReference type="AlphaFoldDB" id="A0A2V3DTD1"/>
<dbReference type="PANTHER" id="PTHR42718:SF9">
    <property type="entry name" value="MAJOR FACILITATOR SUPERFAMILY MULTIDRUG TRANSPORTER MFSC"/>
    <property type="match status" value="1"/>
</dbReference>
<keyword evidence="10" id="KW-1185">Reference proteome</keyword>
<evidence type="ECO:0000259" key="8">
    <source>
        <dbReference type="PROSITE" id="PS50850"/>
    </source>
</evidence>
<feature type="transmembrane region" description="Helical" evidence="7">
    <location>
        <begin position="422"/>
        <end position="443"/>
    </location>
</feature>
<name>A0A2V3DTD1_9MICC</name>
<dbReference type="InterPro" id="IPR011701">
    <property type="entry name" value="MFS"/>
</dbReference>
<dbReference type="SUPFAM" id="SSF103473">
    <property type="entry name" value="MFS general substrate transporter"/>
    <property type="match status" value="1"/>
</dbReference>
<dbReference type="GO" id="GO:0005886">
    <property type="term" value="C:plasma membrane"/>
    <property type="evidence" value="ECO:0007669"/>
    <property type="project" value="UniProtKB-SubCell"/>
</dbReference>
<keyword evidence="4 7" id="KW-1133">Transmembrane helix</keyword>
<keyword evidence="3 7" id="KW-0812">Transmembrane</keyword>
<evidence type="ECO:0000256" key="2">
    <source>
        <dbReference type="ARBA" id="ARBA00022448"/>
    </source>
</evidence>
<feature type="transmembrane region" description="Helical" evidence="7">
    <location>
        <begin position="167"/>
        <end position="186"/>
    </location>
</feature>
<feature type="transmembrane region" description="Helical" evidence="7">
    <location>
        <begin position="192"/>
        <end position="212"/>
    </location>
</feature>
<feature type="transmembrane region" description="Helical" evidence="7">
    <location>
        <begin position="136"/>
        <end position="155"/>
    </location>
</feature>
<feature type="transmembrane region" description="Helical" evidence="7">
    <location>
        <begin position="224"/>
        <end position="247"/>
    </location>
</feature>
<evidence type="ECO:0000256" key="3">
    <source>
        <dbReference type="ARBA" id="ARBA00022692"/>
    </source>
</evidence>
<protein>
    <submittedName>
        <fullName evidence="9">MFS transporter</fullName>
    </submittedName>
</protein>
<comment type="caution">
    <text evidence="9">The sequence shown here is derived from an EMBL/GenBank/DDBJ whole genome shotgun (WGS) entry which is preliminary data.</text>
</comment>
<evidence type="ECO:0000256" key="6">
    <source>
        <dbReference type="SAM" id="MobiDB-lite"/>
    </source>
</evidence>
<accession>A0A2V3DTD1</accession>
<feature type="transmembrane region" description="Helical" evidence="7">
    <location>
        <begin position="286"/>
        <end position="308"/>
    </location>
</feature>
<dbReference type="Gene3D" id="1.20.1250.20">
    <property type="entry name" value="MFS general substrate transporter like domains"/>
    <property type="match status" value="2"/>
</dbReference>
<feature type="transmembrane region" description="Helical" evidence="7">
    <location>
        <begin position="449"/>
        <end position="475"/>
    </location>
</feature>
<feature type="transmembrane region" description="Helical" evidence="7">
    <location>
        <begin position="314"/>
        <end position="335"/>
    </location>
</feature>
<keyword evidence="2" id="KW-0813">Transport</keyword>
<feature type="transmembrane region" description="Helical" evidence="7">
    <location>
        <begin position="96"/>
        <end position="116"/>
    </location>
</feature>
<dbReference type="PROSITE" id="PS50850">
    <property type="entry name" value="MFS"/>
    <property type="match status" value="1"/>
</dbReference>
<dbReference type="GO" id="GO:0022857">
    <property type="term" value="F:transmembrane transporter activity"/>
    <property type="evidence" value="ECO:0007669"/>
    <property type="project" value="InterPro"/>
</dbReference>
<evidence type="ECO:0000313" key="10">
    <source>
        <dbReference type="Proteomes" id="UP000246303"/>
    </source>
</evidence>
<evidence type="ECO:0000256" key="1">
    <source>
        <dbReference type="ARBA" id="ARBA00004651"/>
    </source>
</evidence>
<evidence type="ECO:0000256" key="5">
    <source>
        <dbReference type="ARBA" id="ARBA00023136"/>
    </source>
</evidence>
<dbReference type="Proteomes" id="UP000246303">
    <property type="component" value="Unassembled WGS sequence"/>
</dbReference>
<evidence type="ECO:0000256" key="7">
    <source>
        <dbReference type="SAM" id="Phobius"/>
    </source>
</evidence>
<dbReference type="InterPro" id="IPR020846">
    <property type="entry name" value="MFS_dom"/>
</dbReference>
<dbReference type="EMBL" id="QHLZ01000002">
    <property type="protein sequence ID" value="PXA66685.1"/>
    <property type="molecule type" value="Genomic_DNA"/>
</dbReference>
<feature type="region of interest" description="Disordered" evidence="6">
    <location>
        <begin position="555"/>
        <end position="577"/>
    </location>
</feature>
<feature type="transmembrane region" description="Helical" evidence="7">
    <location>
        <begin position="496"/>
        <end position="513"/>
    </location>
</feature>
<feature type="transmembrane region" description="Helical" evidence="7">
    <location>
        <begin position="355"/>
        <end position="374"/>
    </location>
</feature>
<proteinExistence type="predicted"/>
<evidence type="ECO:0000313" key="9">
    <source>
        <dbReference type="EMBL" id="PXA66685.1"/>
    </source>
</evidence>
<sequence>MCPFCMSPLPCGAPLTVCRRQACQKPSSPPHEVVWAGNGRHVIFVFVRRSKECSLHCPPIPSGHNHFLFSTPTKGWTKMSFANLRKPGTLNTLKRPGFAAVVTVLILAEVVSAFELSMMYVTLPTLIKEFNVDASTVAWVVTAYLLVSASAGVMGGRFGDMYGRRKVMIIVLMIAFAGSLISLIGGSLGMIILGRAIQGTAGALMGLAFGLAREHMAKERIPVGVSMIGASALIAGAGGALIAGIMIQVFSWHLIFIFSAILAVVAAVAILAVIPRDTLIPSKEKPDYLGAVLLPIAVSAILLALSGASKTGFGSVQFLGLITAGIVVTAIWVWWELRVESPIVNLRMFKNRQVALVMTATMLAALGPIGGMSVPTQMVLQYPTTLGFGLGFAPAIAGIFSALTAVVGYLFSPLGGKLAFRFGARSVFIGGLCLMAAAIPIILLTYGNVVAFCLAMALNGIGVSLTFGALPNVLIEAIPETHTSETAGTNTMVRNIGQSAATAIGAMILASYQNPETTIVAQGGISASFVFVLVFAILAVLVALFLKRRPVQWVPETTQERSTRRGTLAKDPVPAAN</sequence>
<feature type="transmembrane region" description="Helical" evidence="7">
    <location>
        <begin position="525"/>
        <end position="546"/>
    </location>
</feature>
<dbReference type="OrthoDB" id="9812221at2"/>
<comment type="subcellular location">
    <subcellularLocation>
        <location evidence="1">Cell membrane</location>
        <topology evidence="1">Multi-pass membrane protein</topology>
    </subcellularLocation>
</comment>
<evidence type="ECO:0000256" key="4">
    <source>
        <dbReference type="ARBA" id="ARBA00022989"/>
    </source>
</evidence>
<feature type="transmembrane region" description="Helical" evidence="7">
    <location>
        <begin position="253"/>
        <end position="274"/>
    </location>
</feature>
<dbReference type="Pfam" id="PF07690">
    <property type="entry name" value="MFS_1"/>
    <property type="match status" value="1"/>
</dbReference>
<reference evidence="9 10" key="1">
    <citation type="submission" date="2018-05" db="EMBL/GenBank/DDBJ databases">
        <title>Genetic diversity of glacier-inhabiting Cryobacterium bacteria in China and description of Cryobacterium mengkeensis sp. nov. and Arthrobacter glacialis sp. nov.</title>
        <authorList>
            <person name="Liu Q."/>
            <person name="Xin Y.-H."/>
        </authorList>
    </citation>
    <scope>NUCLEOTIDE SEQUENCE [LARGE SCALE GENOMIC DNA]</scope>
    <source>
        <strain evidence="9 10">GP3</strain>
    </source>
</reference>
<gene>
    <name evidence="9" type="ORF">CVS29_03635</name>
</gene>
<dbReference type="InterPro" id="IPR036259">
    <property type="entry name" value="MFS_trans_sf"/>
</dbReference>
<organism evidence="9 10">
    <name type="scientific">Arthrobacter psychrochitiniphilus</name>
    <dbReference type="NCBI Taxonomy" id="291045"/>
    <lineage>
        <taxon>Bacteria</taxon>
        <taxon>Bacillati</taxon>
        <taxon>Actinomycetota</taxon>
        <taxon>Actinomycetes</taxon>
        <taxon>Micrococcales</taxon>
        <taxon>Micrococcaceae</taxon>
        <taxon>Arthrobacter</taxon>
    </lineage>
</organism>
<keyword evidence="5 7" id="KW-0472">Membrane</keyword>
<dbReference type="PANTHER" id="PTHR42718">
    <property type="entry name" value="MAJOR FACILITATOR SUPERFAMILY MULTIDRUG TRANSPORTER MFSC"/>
    <property type="match status" value="1"/>
</dbReference>
<feature type="domain" description="Major facilitator superfamily (MFS) profile" evidence="8">
    <location>
        <begin position="101"/>
        <end position="551"/>
    </location>
</feature>